<proteinExistence type="predicted"/>
<protein>
    <submittedName>
        <fullName evidence="1">(northern house mosquito) hypothetical protein</fullName>
    </submittedName>
</protein>
<sequence length="119" mass="13991">MEELGFPLEPKRSSKKHVCRLVNPDSFPSRNFPKTSALKLAERRKKNGPKRAHFSLVNPAPTKTKLQNLLKTIFDQISVKHRPRRLRHQQEHSRSRVVADISFWRRKNEDVLWLRGSSD</sequence>
<name>A0A8D8FRF0_CULPI</name>
<dbReference type="AlphaFoldDB" id="A0A8D8FRF0"/>
<organism evidence="1">
    <name type="scientific">Culex pipiens</name>
    <name type="common">House mosquito</name>
    <dbReference type="NCBI Taxonomy" id="7175"/>
    <lineage>
        <taxon>Eukaryota</taxon>
        <taxon>Metazoa</taxon>
        <taxon>Ecdysozoa</taxon>
        <taxon>Arthropoda</taxon>
        <taxon>Hexapoda</taxon>
        <taxon>Insecta</taxon>
        <taxon>Pterygota</taxon>
        <taxon>Neoptera</taxon>
        <taxon>Endopterygota</taxon>
        <taxon>Diptera</taxon>
        <taxon>Nematocera</taxon>
        <taxon>Culicoidea</taxon>
        <taxon>Culicidae</taxon>
        <taxon>Culicinae</taxon>
        <taxon>Culicini</taxon>
        <taxon>Culex</taxon>
        <taxon>Culex</taxon>
    </lineage>
</organism>
<accession>A0A8D8FRF0</accession>
<dbReference type="EMBL" id="HBUE01085916">
    <property type="protein sequence ID" value="CAG6479654.1"/>
    <property type="molecule type" value="Transcribed_RNA"/>
</dbReference>
<evidence type="ECO:0000313" key="1">
    <source>
        <dbReference type="EMBL" id="CAG6479654.1"/>
    </source>
</evidence>
<reference evidence="1" key="1">
    <citation type="submission" date="2021-05" db="EMBL/GenBank/DDBJ databases">
        <authorList>
            <person name="Alioto T."/>
            <person name="Alioto T."/>
            <person name="Gomez Garrido J."/>
        </authorList>
    </citation>
    <scope>NUCLEOTIDE SEQUENCE</scope>
</reference>